<name>A0A087HE35_ARAAL</name>
<reference evidence="9" key="1">
    <citation type="journal article" date="2015" name="Nat. Plants">
        <title>Genome expansion of Arabis alpina linked with retrotransposition and reduced symmetric DNA methylation.</title>
        <authorList>
            <person name="Willing E.M."/>
            <person name="Rawat V."/>
            <person name="Mandakova T."/>
            <person name="Maumus F."/>
            <person name="James G.V."/>
            <person name="Nordstroem K.J."/>
            <person name="Becker C."/>
            <person name="Warthmann N."/>
            <person name="Chica C."/>
            <person name="Szarzynska B."/>
            <person name="Zytnicki M."/>
            <person name="Albani M.C."/>
            <person name="Kiefer C."/>
            <person name="Bergonzi S."/>
            <person name="Castaings L."/>
            <person name="Mateos J.L."/>
            <person name="Berns M.C."/>
            <person name="Bujdoso N."/>
            <person name="Piofczyk T."/>
            <person name="de Lorenzo L."/>
            <person name="Barrero-Sicilia C."/>
            <person name="Mateos I."/>
            <person name="Piednoel M."/>
            <person name="Hagmann J."/>
            <person name="Chen-Min-Tao R."/>
            <person name="Iglesias-Fernandez R."/>
            <person name="Schuster S.C."/>
            <person name="Alonso-Blanco C."/>
            <person name="Roudier F."/>
            <person name="Carbonero P."/>
            <person name="Paz-Ares J."/>
            <person name="Davis S.J."/>
            <person name="Pecinka A."/>
            <person name="Quesneville H."/>
            <person name="Colot V."/>
            <person name="Lysak M.A."/>
            <person name="Weigel D."/>
            <person name="Coupland G."/>
            <person name="Schneeberger K."/>
        </authorList>
    </citation>
    <scope>NUCLEOTIDE SEQUENCE [LARGE SCALE GENOMIC DNA]</scope>
    <source>
        <strain evidence="9">cv. Pajares</strain>
    </source>
</reference>
<dbReference type="SUPFAM" id="SSF50090">
    <property type="entry name" value="Electron transport accessory proteins"/>
    <property type="match status" value="1"/>
</dbReference>
<dbReference type="PANTHER" id="PTHR34549">
    <property type="entry name" value="PHOTOSYSTEM I REACTION CENTER SUBUNIT IV A, CHLOROPLASTIC-RELATED"/>
    <property type="match status" value="1"/>
</dbReference>
<organism evidence="8 9">
    <name type="scientific">Arabis alpina</name>
    <name type="common">Alpine rock-cress</name>
    <dbReference type="NCBI Taxonomy" id="50452"/>
    <lineage>
        <taxon>Eukaryota</taxon>
        <taxon>Viridiplantae</taxon>
        <taxon>Streptophyta</taxon>
        <taxon>Embryophyta</taxon>
        <taxon>Tracheophyta</taxon>
        <taxon>Spermatophyta</taxon>
        <taxon>Magnoliopsida</taxon>
        <taxon>eudicotyledons</taxon>
        <taxon>Gunneridae</taxon>
        <taxon>Pentapetalae</taxon>
        <taxon>rosids</taxon>
        <taxon>malvids</taxon>
        <taxon>Brassicales</taxon>
        <taxon>Brassicaceae</taxon>
        <taxon>Arabideae</taxon>
        <taxon>Arabis</taxon>
    </lineage>
</organism>
<dbReference type="GO" id="GO:0009538">
    <property type="term" value="C:photosystem I reaction center"/>
    <property type="evidence" value="ECO:0007669"/>
    <property type="project" value="InterPro"/>
</dbReference>
<comment type="similarity">
    <text evidence="3">Belongs to the PsaE family.</text>
</comment>
<keyword evidence="5" id="KW-0603">Photosystem I</keyword>
<dbReference type="Proteomes" id="UP000029120">
    <property type="component" value="Chromosome 3"/>
</dbReference>
<evidence type="ECO:0000256" key="1">
    <source>
        <dbReference type="ARBA" id="ARBA00001993"/>
    </source>
</evidence>
<dbReference type="InterPro" id="IPR008990">
    <property type="entry name" value="Elect_transpt_acc-like_dom_sf"/>
</dbReference>
<dbReference type="EMBL" id="CM002871">
    <property type="protein sequence ID" value="KFK40387.1"/>
    <property type="molecule type" value="Genomic_DNA"/>
</dbReference>
<dbReference type="InterPro" id="IPR003375">
    <property type="entry name" value="PSI_PsaE"/>
</dbReference>
<proteinExistence type="inferred from homology"/>
<evidence type="ECO:0000256" key="4">
    <source>
        <dbReference type="ARBA" id="ARBA00022531"/>
    </source>
</evidence>
<evidence type="ECO:0000256" key="3">
    <source>
        <dbReference type="ARBA" id="ARBA00007501"/>
    </source>
</evidence>
<dbReference type="Pfam" id="PF02427">
    <property type="entry name" value="PSI_PsaE"/>
    <property type="match status" value="1"/>
</dbReference>
<dbReference type="Gramene" id="KFK40387">
    <property type="protein sequence ID" value="KFK40387"/>
    <property type="gene ID" value="AALP_AA3G367000"/>
</dbReference>
<evidence type="ECO:0000313" key="9">
    <source>
        <dbReference type="Proteomes" id="UP000029120"/>
    </source>
</evidence>
<keyword evidence="4" id="KW-0602">Photosynthesis</keyword>
<dbReference type="AlphaFoldDB" id="A0A087HE35"/>
<comment type="subcellular location">
    <subcellularLocation>
        <location evidence="2">Plastid</location>
        <location evidence="2">Chloroplast thylakoid membrane</location>
        <topology evidence="2">Peripheral membrane protein</topology>
    </subcellularLocation>
</comment>
<evidence type="ECO:0000256" key="6">
    <source>
        <dbReference type="ARBA" id="ARBA00023136"/>
    </source>
</evidence>
<protein>
    <submittedName>
        <fullName evidence="8">Uncharacterized protein</fullName>
    </submittedName>
</protein>
<accession>A0A087HE35</accession>
<dbReference type="GO" id="GO:0009535">
    <property type="term" value="C:chloroplast thylakoid membrane"/>
    <property type="evidence" value="ECO:0007669"/>
    <property type="project" value="UniProtKB-SubCell"/>
</dbReference>
<evidence type="ECO:0000256" key="5">
    <source>
        <dbReference type="ARBA" id="ARBA00022836"/>
    </source>
</evidence>
<keyword evidence="6" id="KW-0472">Membrane</keyword>
<dbReference type="PANTHER" id="PTHR34549:SF10">
    <property type="entry name" value="PHOTOSYSTEM I REACTION CENTER SUBUNIT IV A, CHLOROPLASTIC-RELATED"/>
    <property type="match status" value="1"/>
</dbReference>
<dbReference type="Gene3D" id="2.30.30.50">
    <property type="match status" value="1"/>
</dbReference>
<dbReference type="GO" id="GO:0015979">
    <property type="term" value="P:photosynthesis"/>
    <property type="evidence" value="ECO:0007669"/>
    <property type="project" value="UniProtKB-KW"/>
</dbReference>
<dbReference type="eggNOG" id="ENOG502RXUK">
    <property type="taxonomic scope" value="Eukaryota"/>
</dbReference>
<evidence type="ECO:0000313" key="8">
    <source>
        <dbReference type="EMBL" id="KFK40387.1"/>
    </source>
</evidence>
<feature type="compositionally biased region" description="Low complexity" evidence="7">
    <location>
        <begin position="48"/>
        <end position="68"/>
    </location>
</feature>
<evidence type="ECO:0000256" key="7">
    <source>
        <dbReference type="SAM" id="MobiDB-lite"/>
    </source>
</evidence>
<keyword evidence="9" id="KW-1185">Reference proteome</keyword>
<evidence type="ECO:0000256" key="2">
    <source>
        <dbReference type="ARBA" id="ARBA00004525"/>
    </source>
</evidence>
<dbReference type="OrthoDB" id="20282at2759"/>
<sequence>MAMTSAATGFILTTAVSGGSPASSKIAAVSFLPMRSFGSRLVVRAAEEPAPATASSEGSSTTAEAPVAKPKPPPIGPKRGSKVKILRKESYWFKTVGSVVAVDQDPKTRYPVVVRFAKIVENDKERNANREALTALRKKARTTKTSVPSPFDSVMKDIHGSSTKPLVQEVCSTCGSHDPSEPTWINLPGADLFAAVPFHVAHTMLEKDEEKMEFESKKLQSLVKEKALYISELGALADSISPGVIRSLVALKDNKPLAK</sequence>
<gene>
    <name evidence="8" type="ordered locus">AALP_Aa3g367000</name>
</gene>
<comment type="function">
    <text evidence="1">Stabilizes the interaction between PsaC and the PSI core, assists the docking of the ferredoxin to PSI and interacts with ferredoxin-NADP oxidoreductase.</text>
</comment>
<feature type="region of interest" description="Disordered" evidence="7">
    <location>
        <begin position="48"/>
        <end position="81"/>
    </location>
</feature>